<name>A0A383BZA8_9ZZZZ</name>
<feature type="non-terminal residue" evidence="1">
    <location>
        <position position="1"/>
    </location>
</feature>
<evidence type="ECO:0000313" key="1">
    <source>
        <dbReference type="EMBL" id="SVE24615.1"/>
    </source>
</evidence>
<sequence>KRNRISEKELDHIINQYLDEGTFSSPTPLLKHLRNKGIAVEQKRLSKAFWEQKGR</sequence>
<protein>
    <submittedName>
        <fullName evidence="1">Uncharacterized protein</fullName>
    </submittedName>
</protein>
<gene>
    <name evidence="1" type="ORF">METZ01_LOCUS477469</name>
</gene>
<reference evidence="1" key="1">
    <citation type="submission" date="2018-05" db="EMBL/GenBank/DDBJ databases">
        <authorList>
            <person name="Lanie J.A."/>
            <person name="Ng W.-L."/>
            <person name="Kazmierczak K.M."/>
            <person name="Andrzejewski T.M."/>
            <person name="Davidsen T.M."/>
            <person name="Wayne K.J."/>
            <person name="Tettelin H."/>
            <person name="Glass J.I."/>
            <person name="Rusch D."/>
            <person name="Podicherti R."/>
            <person name="Tsui H.-C.T."/>
            <person name="Winkler M.E."/>
        </authorList>
    </citation>
    <scope>NUCLEOTIDE SEQUENCE</scope>
</reference>
<proteinExistence type="predicted"/>
<dbReference type="AlphaFoldDB" id="A0A383BZA8"/>
<organism evidence="1">
    <name type="scientific">marine metagenome</name>
    <dbReference type="NCBI Taxonomy" id="408172"/>
    <lineage>
        <taxon>unclassified sequences</taxon>
        <taxon>metagenomes</taxon>
        <taxon>ecological metagenomes</taxon>
    </lineage>
</organism>
<accession>A0A383BZA8</accession>
<dbReference type="EMBL" id="UINC01204064">
    <property type="protein sequence ID" value="SVE24615.1"/>
    <property type="molecule type" value="Genomic_DNA"/>
</dbReference>